<dbReference type="RefSeq" id="WP_150972229.1">
    <property type="nucleotide sequence ID" value="NZ_VZDO01000017.1"/>
</dbReference>
<name>A0A7V7PLL8_9HYPH</name>
<keyword evidence="2" id="KW-1185">Reference proteome</keyword>
<dbReference type="EMBL" id="VZDO01000017">
    <property type="protein sequence ID" value="KAB0677358.1"/>
    <property type="molecule type" value="Genomic_DNA"/>
</dbReference>
<protein>
    <recommendedName>
        <fullName evidence="3">DUF2946 domain-containing protein</fullName>
    </recommendedName>
</protein>
<proteinExistence type="predicted"/>
<accession>A0A7V7PLL8</accession>
<dbReference type="Proteomes" id="UP000432089">
    <property type="component" value="Unassembled WGS sequence"/>
</dbReference>
<evidence type="ECO:0000313" key="2">
    <source>
        <dbReference type="Proteomes" id="UP000432089"/>
    </source>
</evidence>
<evidence type="ECO:0000313" key="1">
    <source>
        <dbReference type="EMBL" id="KAB0677358.1"/>
    </source>
</evidence>
<reference evidence="1 2" key="1">
    <citation type="submission" date="2019-09" db="EMBL/GenBank/DDBJ databases">
        <title>YIM 132180 draft genome.</title>
        <authorList>
            <person name="Zhang K."/>
        </authorList>
    </citation>
    <scope>NUCLEOTIDE SEQUENCE [LARGE SCALE GENOMIC DNA]</scope>
    <source>
        <strain evidence="1 2">YIM 132180</strain>
    </source>
</reference>
<comment type="caution">
    <text evidence="1">The sequence shown here is derived from an EMBL/GenBank/DDBJ whole genome shotgun (WGS) entry which is preliminary data.</text>
</comment>
<evidence type="ECO:0008006" key="3">
    <source>
        <dbReference type="Google" id="ProtNLM"/>
    </source>
</evidence>
<gene>
    <name evidence="1" type="ORF">F6X38_18370</name>
</gene>
<sequence length="131" mass="13802">MRIWREIAGDRWSGGVLRLLLAVAFVFQAGLAGRAAAAMVAPDPLTVICSTLPDGAHRPAEPGHRHDCPCAELCAAGLHMPALAALPETNGIPIRFAARIEIAVDHSAPSPFRPVAVQHPVRGPPVVSIRS</sequence>
<organism evidence="1 2">
    <name type="scientific">Plantimonas leprariae</name>
    <dbReference type="NCBI Taxonomy" id="2615207"/>
    <lineage>
        <taxon>Bacteria</taxon>
        <taxon>Pseudomonadati</taxon>
        <taxon>Pseudomonadota</taxon>
        <taxon>Alphaproteobacteria</taxon>
        <taxon>Hyphomicrobiales</taxon>
        <taxon>Aurantimonadaceae</taxon>
        <taxon>Plantimonas</taxon>
    </lineage>
</organism>
<dbReference type="AlphaFoldDB" id="A0A7V7PLL8"/>